<feature type="transmembrane region" description="Helical" evidence="3">
    <location>
        <begin position="76"/>
        <end position="98"/>
    </location>
</feature>
<protein>
    <submittedName>
        <fullName evidence="5">DUF4352 domain-containing protein</fullName>
    </submittedName>
</protein>
<keyword evidence="3" id="KW-0812">Transmembrane</keyword>
<feature type="domain" description="DUF4352" evidence="4">
    <location>
        <begin position="158"/>
        <end position="262"/>
    </location>
</feature>
<feature type="region of interest" description="Disordered" evidence="2">
    <location>
        <begin position="1"/>
        <end position="65"/>
    </location>
</feature>
<feature type="region of interest" description="Disordered" evidence="2">
    <location>
        <begin position="101"/>
        <end position="143"/>
    </location>
</feature>
<keyword evidence="1" id="KW-0732">Signal</keyword>
<evidence type="ECO:0000313" key="6">
    <source>
        <dbReference type="Proteomes" id="UP001589610"/>
    </source>
</evidence>
<accession>A0ABV5TQU1</accession>
<feature type="compositionally biased region" description="Low complexity" evidence="2">
    <location>
        <begin position="23"/>
        <end position="34"/>
    </location>
</feature>
<dbReference type="InterPro" id="IPR029051">
    <property type="entry name" value="DUF4352"/>
</dbReference>
<evidence type="ECO:0000256" key="3">
    <source>
        <dbReference type="SAM" id="Phobius"/>
    </source>
</evidence>
<reference evidence="5 6" key="1">
    <citation type="submission" date="2024-09" db="EMBL/GenBank/DDBJ databases">
        <authorList>
            <person name="Sun Q."/>
            <person name="Mori K."/>
        </authorList>
    </citation>
    <scope>NUCLEOTIDE SEQUENCE [LARGE SCALE GENOMIC DNA]</scope>
    <source>
        <strain evidence="5 6">JCM 3028</strain>
    </source>
</reference>
<gene>
    <name evidence="5" type="ORF">ACFFRH_31105</name>
</gene>
<keyword evidence="6" id="KW-1185">Reference proteome</keyword>
<evidence type="ECO:0000256" key="2">
    <source>
        <dbReference type="SAM" id="MobiDB-lite"/>
    </source>
</evidence>
<organism evidence="5 6">
    <name type="scientific">Streptosporangium vulgare</name>
    <dbReference type="NCBI Taxonomy" id="46190"/>
    <lineage>
        <taxon>Bacteria</taxon>
        <taxon>Bacillati</taxon>
        <taxon>Actinomycetota</taxon>
        <taxon>Actinomycetes</taxon>
        <taxon>Streptosporangiales</taxon>
        <taxon>Streptosporangiaceae</taxon>
        <taxon>Streptosporangium</taxon>
    </lineage>
</organism>
<evidence type="ECO:0000259" key="4">
    <source>
        <dbReference type="Pfam" id="PF11611"/>
    </source>
</evidence>
<evidence type="ECO:0000256" key="1">
    <source>
        <dbReference type="ARBA" id="ARBA00022729"/>
    </source>
</evidence>
<dbReference type="RefSeq" id="WP_386161144.1">
    <property type="nucleotide sequence ID" value="NZ_JBHMBS010000019.1"/>
</dbReference>
<dbReference type="Gene3D" id="2.60.40.1240">
    <property type="match status" value="1"/>
</dbReference>
<sequence>MANQYGPQDPHQRPYGQPPPPQNGYSQQYQQPYGQPYPPPGHGYEQPYGQPYPPPGQGYGYGYGEPPRKPGKGAAFWLLVACAPILLLFGCVAAVVSAGDDTTVTTRKDRPTAAQSAPVAETEAETEKAPTQEPESKPSTATVGGTITLRGIESDLQVAVTLEKVVENATPKVDFFKPKDGSRFFAVQLTLKNTGQQAYSDSPSNGAMLIDTEGQQYRSTFGDVQEGVSFAGSVTMSSGDSRKGVIVFEVPKTTKIEKLQFALNSGFADHTGEWLTK</sequence>
<keyword evidence="3" id="KW-0472">Membrane</keyword>
<dbReference type="SUPFAM" id="SSF81995">
    <property type="entry name" value="beta-sandwich domain of Sec23/24"/>
    <property type="match status" value="1"/>
</dbReference>
<evidence type="ECO:0000313" key="5">
    <source>
        <dbReference type="EMBL" id="MFB9679953.1"/>
    </source>
</evidence>
<dbReference type="InterPro" id="IPR029050">
    <property type="entry name" value="Immunoprotect_excell_Ig-like"/>
</dbReference>
<feature type="compositionally biased region" description="Basic and acidic residues" evidence="2">
    <location>
        <begin position="125"/>
        <end position="136"/>
    </location>
</feature>
<dbReference type="Proteomes" id="UP001589610">
    <property type="component" value="Unassembled WGS sequence"/>
</dbReference>
<dbReference type="Pfam" id="PF11611">
    <property type="entry name" value="DUF4352"/>
    <property type="match status" value="1"/>
</dbReference>
<comment type="caution">
    <text evidence="5">The sequence shown here is derived from an EMBL/GenBank/DDBJ whole genome shotgun (WGS) entry which is preliminary data.</text>
</comment>
<keyword evidence="3" id="KW-1133">Transmembrane helix</keyword>
<proteinExistence type="predicted"/>
<name>A0ABV5TQU1_9ACTN</name>
<dbReference type="EMBL" id="JBHMBS010000019">
    <property type="protein sequence ID" value="MFB9679953.1"/>
    <property type="molecule type" value="Genomic_DNA"/>
</dbReference>